<keyword evidence="4" id="KW-1185">Reference proteome</keyword>
<dbReference type="GO" id="GO:0010411">
    <property type="term" value="P:xyloglucan metabolic process"/>
    <property type="evidence" value="ECO:0007669"/>
    <property type="project" value="TreeGrafter"/>
</dbReference>
<protein>
    <submittedName>
        <fullName evidence="3">Glycosyl hydrolase</fullName>
    </submittedName>
</protein>
<evidence type="ECO:0000256" key="1">
    <source>
        <dbReference type="SAM" id="Coils"/>
    </source>
</evidence>
<keyword evidence="2" id="KW-0732">Signal</keyword>
<feature type="coiled-coil region" evidence="1">
    <location>
        <begin position="950"/>
        <end position="977"/>
    </location>
</feature>
<proteinExistence type="predicted"/>
<dbReference type="CDD" id="cd15482">
    <property type="entry name" value="Sialidase_non-viral"/>
    <property type="match status" value="2"/>
</dbReference>
<keyword evidence="3" id="KW-0378">Hydrolase</keyword>
<dbReference type="SUPFAM" id="SSF110296">
    <property type="entry name" value="Oligoxyloglucan reducing end-specific cellobiohydrolase"/>
    <property type="match status" value="1"/>
</dbReference>
<feature type="signal peptide" evidence="2">
    <location>
        <begin position="1"/>
        <end position="19"/>
    </location>
</feature>
<dbReference type="SUPFAM" id="SSF50939">
    <property type="entry name" value="Sialidases"/>
    <property type="match status" value="1"/>
</dbReference>
<organism evidence="3 4">
    <name type="scientific">Lentiprolixibacter aurantiacus</name>
    <dbReference type="NCBI Taxonomy" id="2993939"/>
    <lineage>
        <taxon>Bacteria</taxon>
        <taxon>Pseudomonadati</taxon>
        <taxon>Bacteroidota</taxon>
        <taxon>Flavobacteriia</taxon>
        <taxon>Flavobacteriales</taxon>
        <taxon>Flavobacteriaceae</taxon>
        <taxon>Lentiprolixibacter</taxon>
    </lineage>
</organism>
<dbReference type="AlphaFoldDB" id="A0AAE3MLQ8"/>
<evidence type="ECO:0000313" key="4">
    <source>
        <dbReference type="Proteomes" id="UP001207116"/>
    </source>
</evidence>
<evidence type="ECO:0000256" key="2">
    <source>
        <dbReference type="SAM" id="SignalP"/>
    </source>
</evidence>
<gene>
    <name evidence="3" type="ORF">OO016_09125</name>
</gene>
<reference evidence="3" key="1">
    <citation type="submission" date="2022-11" db="EMBL/GenBank/DDBJ databases">
        <title>The characterization of three novel Bacteroidetes species and genomic analysis of their roles in tidal elemental geochemical cycles.</title>
        <authorList>
            <person name="Ma K.-J."/>
        </authorList>
    </citation>
    <scope>NUCLEOTIDE SEQUENCE</scope>
    <source>
        <strain evidence="3">M415</strain>
    </source>
</reference>
<dbReference type="Gene3D" id="2.60.40.4070">
    <property type="match status" value="1"/>
</dbReference>
<keyword evidence="1" id="KW-0175">Coiled coil</keyword>
<dbReference type="EMBL" id="JAPFQP010000002">
    <property type="protein sequence ID" value="MCX2719764.1"/>
    <property type="molecule type" value="Genomic_DNA"/>
</dbReference>
<sequence length="1094" mass="121563">MRMRNTFLLVIMLCTLSLAAQRKKQTNSKTTKTVLEEANLSGLKFRSIGPALTSGRISDLAVNPDDFNEYYVATSAGGVWKTINAGNTFQPVFDGQGSYSIGCITLDPNNANIVWVGTGENNNQRSVSYGDGVYKSLDGGKSWEHMGLKNSEHIGKIIVHPDNSNVVYVAAIGPLWSAGGDRGLYKSEDGGKTWNAILTVDEHTGVNDVVMDPRNPDVLYASTFQRRRHVFTYIGGGPGSGLHKSEDGGKTWKEINKGLPKTMLGRIGLAISPANPEYIYAIVEAAEGKGGFFISTNRGASWEKRNSYATSGNYYQEIIADPVDPDRVYAMNNWMRVTSDGGKTFDYVGEDFKHIDNHVIWINPNNNMHLLSGNDGGVYESWDGGKHWSFKPNLPVTQFYKVAVDNAKPFYNIYGGTQDNFSLGGPSRTVSGNGPNNFDWFITHGGDGFESQVDPDNPNIVYAQSQYGVLVRYDKLSGEEKGIQPKERKGENSYRWNWDAPLAVSRHKSGRIYFAANKLFKSDDQGNSWDVISEDLTRNLDRNKLPVMGRIWGIDAVMKNQSTSPYGAIVAFSESPKNENLLYVGTDDGLIQITEDGGQSWRKVGRFPGVPERTYVNAVFASKHDENVVYACFNNHKNGDFKPYVFMSRDKGASWSNISSNLPERGSAYAIEEDHVDPSLLFVGTEFGVFFSDNRGGEWKQLKGGMPTIAVRDIAIQEEHNDLVLGTFGRGFYVLDDYSSLRGISQELQKEAALFSVRDALQFEMAYPLGLPDKAFMGDNFYIGDNLGSEAIFTWYLKESIDTKEKIRKEASKKLTKDGKDNPYPTYEALKDEADEMSPQLVFTVTNSRGEIVRKLFTSPEKGLKRIKWDLRYATQEPINFRKPAFYNPFGGDSKGALVEPGTYTVSLSKIVDEVETALAAPVSFEVTPLNNTVLPATDRDALAQFQQEVNTLSGKVRSVQNSLSELSNELKFMKEAIKRTPGKHGDLLKGWKALDDEMKAIRLKLNGDRIAGRLDQGTPPSIASRIGSLQYEQSNSTGTPTETHRRTFAIAKEEFAPVYAQAKDLVNNKFDAFRKRLKESGAPYTPGNLHFLE</sequence>
<dbReference type="InterPro" id="IPR052025">
    <property type="entry name" value="Xyloglucanase_GH74"/>
</dbReference>
<dbReference type="PANTHER" id="PTHR43739">
    <property type="entry name" value="XYLOGLUCANASE (EUROFUNG)"/>
    <property type="match status" value="1"/>
</dbReference>
<dbReference type="InterPro" id="IPR015943">
    <property type="entry name" value="WD40/YVTN_repeat-like_dom_sf"/>
</dbReference>
<evidence type="ECO:0000313" key="3">
    <source>
        <dbReference type="EMBL" id="MCX2719764.1"/>
    </source>
</evidence>
<comment type="caution">
    <text evidence="3">The sequence shown here is derived from an EMBL/GenBank/DDBJ whole genome shotgun (WGS) entry which is preliminary data.</text>
</comment>
<dbReference type="Gene3D" id="2.130.10.10">
    <property type="entry name" value="YVTN repeat-like/Quinoprotein amine dehydrogenase"/>
    <property type="match status" value="5"/>
</dbReference>
<dbReference type="InterPro" id="IPR036278">
    <property type="entry name" value="Sialidase_sf"/>
</dbReference>
<feature type="chain" id="PRO_5042249479" evidence="2">
    <location>
        <begin position="20"/>
        <end position="1094"/>
    </location>
</feature>
<dbReference type="RefSeq" id="WP_266012741.1">
    <property type="nucleotide sequence ID" value="NZ_JAPFQP010000002.1"/>
</dbReference>
<dbReference type="GO" id="GO:0016787">
    <property type="term" value="F:hydrolase activity"/>
    <property type="evidence" value="ECO:0007669"/>
    <property type="project" value="UniProtKB-KW"/>
</dbReference>
<name>A0AAE3MLQ8_9FLAO</name>
<dbReference type="Proteomes" id="UP001207116">
    <property type="component" value="Unassembled WGS sequence"/>
</dbReference>
<dbReference type="PANTHER" id="PTHR43739:SF5">
    <property type="entry name" value="EXO-ALPHA-SIALIDASE"/>
    <property type="match status" value="1"/>
</dbReference>
<accession>A0AAE3MLQ8</accession>